<feature type="compositionally biased region" description="Basic and acidic residues" evidence="3">
    <location>
        <begin position="706"/>
        <end position="716"/>
    </location>
</feature>
<gene>
    <name evidence="5" type="ORF">OIDMADRAFT_190245</name>
</gene>
<dbReference type="AlphaFoldDB" id="A0A0C3HVI4"/>
<dbReference type="InterPro" id="IPR020103">
    <property type="entry name" value="PsdUridine_synth_cat_dom_sf"/>
</dbReference>
<keyword evidence="6" id="KW-1185">Reference proteome</keyword>
<dbReference type="SUPFAM" id="SSF55120">
    <property type="entry name" value="Pseudouridine synthase"/>
    <property type="match status" value="1"/>
</dbReference>
<dbReference type="HOGENOM" id="CLU_005281_0_0_1"/>
<dbReference type="PIRSF" id="PIRSF037016">
    <property type="entry name" value="Pseudouridin_synth_euk_prd"/>
    <property type="match status" value="1"/>
</dbReference>
<dbReference type="OrthoDB" id="447290at2759"/>
<evidence type="ECO:0000256" key="1">
    <source>
        <dbReference type="ARBA" id="ARBA00007953"/>
    </source>
</evidence>
<dbReference type="InterPro" id="IPR011760">
    <property type="entry name" value="PsdUridine_synth_TruD_insert"/>
</dbReference>
<accession>A0A0C3HVI4</accession>
<evidence type="ECO:0000256" key="2">
    <source>
        <dbReference type="ARBA" id="ARBA00023235"/>
    </source>
</evidence>
<dbReference type="PROSITE" id="PS50984">
    <property type="entry name" value="TRUD"/>
    <property type="match status" value="1"/>
</dbReference>
<feature type="compositionally biased region" description="Polar residues" evidence="3">
    <location>
        <begin position="692"/>
        <end position="702"/>
    </location>
</feature>
<comment type="similarity">
    <text evidence="1">Belongs to the pseudouridine synthase TruD family.</text>
</comment>
<feature type="region of interest" description="Disordered" evidence="3">
    <location>
        <begin position="72"/>
        <end position="126"/>
    </location>
</feature>
<proteinExistence type="inferred from homology"/>
<evidence type="ECO:0000313" key="5">
    <source>
        <dbReference type="EMBL" id="KIN06232.1"/>
    </source>
</evidence>
<dbReference type="FunCoup" id="A0A0C3HVI4">
    <property type="interactions" value="1207"/>
</dbReference>
<feature type="compositionally biased region" description="Polar residues" evidence="3">
    <location>
        <begin position="743"/>
        <end position="755"/>
    </location>
</feature>
<evidence type="ECO:0000313" key="6">
    <source>
        <dbReference type="Proteomes" id="UP000054321"/>
    </source>
</evidence>
<protein>
    <recommendedName>
        <fullName evidence="4">TRUD domain-containing protein</fullName>
    </recommendedName>
</protein>
<organism evidence="5 6">
    <name type="scientific">Oidiodendron maius (strain Zn)</name>
    <dbReference type="NCBI Taxonomy" id="913774"/>
    <lineage>
        <taxon>Eukaryota</taxon>
        <taxon>Fungi</taxon>
        <taxon>Dikarya</taxon>
        <taxon>Ascomycota</taxon>
        <taxon>Pezizomycotina</taxon>
        <taxon>Leotiomycetes</taxon>
        <taxon>Leotiomycetes incertae sedis</taxon>
        <taxon>Myxotrichaceae</taxon>
        <taxon>Oidiodendron</taxon>
    </lineage>
</organism>
<dbReference type="PANTHER" id="PTHR13326:SF21">
    <property type="entry name" value="PSEUDOURIDYLATE SYNTHASE PUS7L"/>
    <property type="match status" value="1"/>
</dbReference>
<feature type="region of interest" description="Disordered" evidence="3">
    <location>
        <begin position="688"/>
        <end position="755"/>
    </location>
</feature>
<feature type="compositionally biased region" description="Polar residues" evidence="3">
    <location>
        <begin position="717"/>
        <end position="733"/>
    </location>
</feature>
<reference evidence="5 6" key="1">
    <citation type="submission" date="2014-04" db="EMBL/GenBank/DDBJ databases">
        <authorList>
            <consortium name="DOE Joint Genome Institute"/>
            <person name="Kuo A."/>
            <person name="Martino E."/>
            <person name="Perotto S."/>
            <person name="Kohler A."/>
            <person name="Nagy L.G."/>
            <person name="Floudas D."/>
            <person name="Copeland A."/>
            <person name="Barry K.W."/>
            <person name="Cichocki N."/>
            <person name="Veneault-Fourrey C."/>
            <person name="LaButti K."/>
            <person name="Lindquist E.A."/>
            <person name="Lipzen A."/>
            <person name="Lundell T."/>
            <person name="Morin E."/>
            <person name="Murat C."/>
            <person name="Sun H."/>
            <person name="Tunlid A."/>
            <person name="Henrissat B."/>
            <person name="Grigoriev I.V."/>
            <person name="Hibbett D.S."/>
            <person name="Martin F."/>
            <person name="Nordberg H.P."/>
            <person name="Cantor M.N."/>
            <person name="Hua S.X."/>
        </authorList>
    </citation>
    <scope>NUCLEOTIDE SEQUENCE [LARGE SCALE GENOMIC DNA]</scope>
    <source>
        <strain evidence="5 6">Zn</strain>
    </source>
</reference>
<evidence type="ECO:0000256" key="3">
    <source>
        <dbReference type="SAM" id="MobiDB-lite"/>
    </source>
</evidence>
<dbReference type="GO" id="GO:0005634">
    <property type="term" value="C:nucleus"/>
    <property type="evidence" value="ECO:0007669"/>
    <property type="project" value="TreeGrafter"/>
</dbReference>
<dbReference type="InterPro" id="IPR042214">
    <property type="entry name" value="TruD_catalytic"/>
</dbReference>
<feature type="region of interest" description="Disordered" evidence="3">
    <location>
        <begin position="231"/>
        <end position="253"/>
    </location>
</feature>
<evidence type="ECO:0000259" key="4">
    <source>
        <dbReference type="PROSITE" id="PS50984"/>
    </source>
</evidence>
<name>A0A0C3HVI4_OIDMZ</name>
<feature type="compositionally biased region" description="Basic and acidic residues" evidence="3">
    <location>
        <begin position="235"/>
        <end position="247"/>
    </location>
</feature>
<dbReference type="InParanoid" id="A0A0C3HVI4"/>
<dbReference type="PANTHER" id="PTHR13326">
    <property type="entry name" value="TRNA PSEUDOURIDINE SYNTHASE D"/>
    <property type="match status" value="1"/>
</dbReference>
<reference evidence="6" key="2">
    <citation type="submission" date="2015-01" db="EMBL/GenBank/DDBJ databases">
        <title>Evolutionary Origins and Diversification of the Mycorrhizal Mutualists.</title>
        <authorList>
            <consortium name="DOE Joint Genome Institute"/>
            <consortium name="Mycorrhizal Genomics Consortium"/>
            <person name="Kohler A."/>
            <person name="Kuo A."/>
            <person name="Nagy L.G."/>
            <person name="Floudas D."/>
            <person name="Copeland A."/>
            <person name="Barry K.W."/>
            <person name="Cichocki N."/>
            <person name="Veneault-Fourrey C."/>
            <person name="LaButti K."/>
            <person name="Lindquist E.A."/>
            <person name="Lipzen A."/>
            <person name="Lundell T."/>
            <person name="Morin E."/>
            <person name="Murat C."/>
            <person name="Riley R."/>
            <person name="Ohm R."/>
            <person name="Sun H."/>
            <person name="Tunlid A."/>
            <person name="Henrissat B."/>
            <person name="Grigoriev I.V."/>
            <person name="Hibbett D.S."/>
            <person name="Martin F."/>
        </authorList>
    </citation>
    <scope>NUCLEOTIDE SEQUENCE [LARGE SCALE GENOMIC DNA]</scope>
    <source>
        <strain evidence="6">Zn</strain>
    </source>
</reference>
<dbReference type="InterPro" id="IPR001656">
    <property type="entry name" value="PsdUridine_synth_TruD"/>
</dbReference>
<dbReference type="EMBL" id="KN832871">
    <property type="protein sequence ID" value="KIN06232.1"/>
    <property type="molecule type" value="Genomic_DNA"/>
</dbReference>
<keyword evidence="2" id="KW-0413">Isomerase</keyword>
<feature type="domain" description="TRUD" evidence="4">
    <location>
        <begin position="391"/>
        <end position="655"/>
    </location>
</feature>
<sequence>MDEPIIPMPFSETGFQPEREKECAILHFVNPSNPGFTGVLKQRYTDFIVNEIAPDGTVVHLATDKVPKYRPNLTATSAMPEAETNNEDLSKDAAQPDAAQHGPGESKPADLPADQNTTSRAHAEPQEEVAAIVAEKSSVETQATTFTLDPEDEELLVKYFSADFKDDLVNFQRKILAHLKAKPATFGSLLSSPITDRVLRGRIHQDVRRIFSSKIETASIDNGVIKFSAAPPIKPHPEGYSRNREPRANQPKGKLGWQELGGEYLHFSLYKENKNTLEVTSFLSRKLAVKPKDFGIAGTKDRRAATVQRVSVKRQHAERLAMLNKSLRNARIGDFKYEKHGLELGDLQGNEFVITLRDCHFGSDSHLDAESRLELATEVVGRAVEHLKEHGFINYFGLQRFGSFGIGTDEVGKKILMGDFEGAVWDILAIKEEALTAEPNPNAHGSEKIASDYIYRARAIDHFRTTGKNQGLPPAFSAEQAIIRHLSSHQKRNDYLGALMAITRNMRTLYPHAYQSLVWNMVASERWFRYGDKVIEGDLVIIDTVAKSANAQDEVDESGEVVVHPAEDDIGLSYEDLYQRARPLSAEEAKSGKYTIFDIVLPTPGFDVEYPNNDIGDFYKEFMGSSRGGSLDPANMRRPQKDFSLSGSYRKLLGQVGKELTFKLQTYYGENEQLVETDLDKLNKAKPHYQRYDQSQANTNKSHNSRGRDERYDNRGRSSNNRAYNQHSRAPQQNKKDIPEATPETQPTSSVHPNLSAWQSLPAKLAAEDEATSVAYEKEKFAGKVLHMEDIKQPIYKETFIETALVNNEGQRTGHRSTKYIGADGKEVTKEEADTITKLNAAKPDDSRANASEVATVETTSAVTPLAFSMDGAADDWDDPEKREPAKIGLIVKFTLGSSMYATMALRELMKAGGVKTYKPDFTTGE</sequence>
<dbReference type="NCBIfam" id="TIGR00094">
    <property type="entry name" value="tRNA_TruD_broad"/>
    <property type="match status" value="1"/>
</dbReference>
<dbReference type="GO" id="GO:0001522">
    <property type="term" value="P:pseudouridine synthesis"/>
    <property type="evidence" value="ECO:0007669"/>
    <property type="project" value="InterPro"/>
</dbReference>
<dbReference type="STRING" id="913774.A0A0C3HVI4"/>
<dbReference type="Proteomes" id="UP000054321">
    <property type="component" value="Unassembled WGS sequence"/>
</dbReference>
<dbReference type="GO" id="GO:0009982">
    <property type="term" value="F:pseudouridine synthase activity"/>
    <property type="evidence" value="ECO:0007669"/>
    <property type="project" value="InterPro"/>
</dbReference>
<dbReference type="CDD" id="cd02576">
    <property type="entry name" value="PseudoU_synth_ScPUS7"/>
    <property type="match status" value="1"/>
</dbReference>
<dbReference type="GO" id="GO:0003723">
    <property type="term" value="F:RNA binding"/>
    <property type="evidence" value="ECO:0007669"/>
    <property type="project" value="InterPro"/>
</dbReference>
<dbReference type="Pfam" id="PF01142">
    <property type="entry name" value="TruD"/>
    <property type="match status" value="1"/>
</dbReference>
<dbReference type="Gene3D" id="3.30.2350.20">
    <property type="entry name" value="TruD, catalytic domain"/>
    <property type="match status" value="3"/>
</dbReference>